<dbReference type="InterPro" id="IPR011993">
    <property type="entry name" value="PH-like_dom_sf"/>
</dbReference>
<evidence type="ECO:0000313" key="3">
    <source>
        <dbReference type="Proteomes" id="UP000887566"/>
    </source>
</evidence>
<evidence type="ECO:0000256" key="1">
    <source>
        <dbReference type="ARBA" id="ARBA00022737"/>
    </source>
</evidence>
<dbReference type="PROSITE" id="PS01179">
    <property type="entry name" value="PID"/>
    <property type="match status" value="1"/>
</dbReference>
<dbReference type="Proteomes" id="UP000887566">
    <property type="component" value="Unplaced"/>
</dbReference>
<dbReference type="WBParaSite" id="PSAMB.scaffold11733size3161.g34364.t1">
    <property type="protein sequence ID" value="PSAMB.scaffold11733size3161.g34364.t1"/>
    <property type="gene ID" value="PSAMB.scaffold11733size3161.g34364"/>
</dbReference>
<dbReference type="InterPro" id="IPR006020">
    <property type="entry name" value="PTB/PI_dom"/>
</dbReference>
<sequence length="206" mass="22946">PVRFAVRSLGWTEIAEEELTPEKSSRAVNRAIVDLSTGRNDLIDNVSKWGDGRELIMELDDHDLRLIDPDSLAVLHTQPIHQIRVWGVGRDNGRPIRAATTYVGDGGRKLVGDFLALGLSSLWRTNTIADDCLIGCRWRAYDGRRIESSRFYPKTTGPWVSFGIVRLLEASAMEGDIDQLEADDGRVFRLMLQTPSALAPAGSCRR</sequence>
<dbReference type="InterPro" id="IPR039576">
    <property type="entry name" value="APBB1/2/3"/>
</dbReference>
<dbReference type="SUPFAM" id="SSF50729">
    <property type="entry name" value="PH domain-like"/>
    <property type="match status" value="1"/>
</dbReference>
<accession>A0A914UQ88</accession>
<keyword evidence="1" id="KW-0677">Repeat</keyword>
<evidence type="ECO:0000313" key="4">
    <source>
        <dbReference type="WBParaSite" id="PSAMB.scaffold11733size3161.g34364.t1"/>
    </source>
</evidence>
<reference evidence="4" key="1">
    <citation type="submission" date="2022-11" db="UniProtKB">
        <authorList>
            <consortium name="WormBaseParasite"/>
        </authorList>
    </citation>
    <scope>IDENTIFICATION</scope>
</reference>
<evidence type="ECO:0000259" key="2">
    <source>
        <dbReference type="PROSITE" id="PS01179"/>
    </source>
</evidence>
<proteinExistence type="predicted"/>
<dbReference type="GO" id="GO:0005737">
    <property type="term" value="C:cytoplasm"/>
    <property type="evidence" value="ECO:0007669"/>
    <property type="project" value="TreeGrafter"/>
</dbReference>
<keyword evidence="3" id="KW-1185">Reference proteome</keyword>
<dbReference type="Gene3D" id="2.30.29.30">
    <property type="entry name" value="Pleckstrin-homology domain (PH domain)/Phosphotyrosine-binding domain (PTB)"/>
    <property type="match status" value="1"/>
</dbReference>
<dbReference type="PANTHER" id="PTHR14058:SF8">
    <property type="entry name" value="PROTEIN FE65 HOMOLOG"/>
    <property type="match status" value="1"/>
</dbReference>
<dbReference type="PANTHER" id="PTHR14058">
    <property type="entry name" value="AMYLOID BETA A4 PRECURSOR PROTEIN-BINDING FAMILY B"/>
    <property type="match status" value="1"/>
</dbReference>
<organism evidence="3 4">
    <name type="scientific">Plectus sambesii</name>
    <dbReference type="NCBI Taxonomy" id="2011161"/>
    <lineage>
        <taxon>Eukaryota</taxon>
        <taxon>Metazoa</taxon>
        <taxon>Ecdysozoa</taxon>
        <taxon>Nematoda</taxon>
        <taxon>Chromadorea</taxon>
        <taxon>Plectida</taxon>
        <taxon>Plectina</taxon>
        <taxon>Plectoidea</taxon>
        <taxon>Plectidae</taxon>
        <taxon>Plectus</taxon>
    </lineage>
</organism>
<dbReference type="Pfam" id="PF00640">
    <property type="entry name" value="PID"/>
    <property type="match status" value="1"/>
</dbReference>
<feature type="domain" description="PID" evidence="2">
    <location>
        <begin position="2"/>
        <end position="91"/>
    </location>
</feature>
<dbReference type="GO" id="GO:0005634">
    <property type="term" value="C:nucleus"/>
    <property type="evidence" value="ECO:0007669"/>
    <property type="project" value="TreeGrafter"/>
</dbReference>
<protein>
    <submittedName>
        <fullName evidence="4">PID domain-containing protein</fullName>
    </submittedName>
</protein>
<dbReference type="GO" id="GO:0001540">
    <property type="term" value="F:amyloid-beta binding"/>
    <property type="evidence" value="ECO:0007669"/>
    <property type="project" value="InterPro"/>
</dbReference>
<name>A0A914UQ88_9BILA</name>
<dbReference type="GO" id="GO:0006355">
    <property type="term" value="P:regulation of DNA-templated transcription"/>
    <property type="evidence" value="ECO:0007669"/>
    <property type="project" value="TreeGrafter"/>
</dbReference>
<dbReference type="AlphaFoldDB" id="A0A914UQ88"/>